<evidence type="ECO:0000313" key="2">
    <source>
        <dbReference type="EMBL" id="KAH7117163.1"/>
    </source>
</evidence>
<comment type="caution">
    <text evidence="2">The sequence shown here is derived from an EMBL/GenBank/DDBJ whole genome shotgun (WGS) entry which is preliminary data.</text>
</comment>
<accession>A0A9P9DDB4</accession>
<name>A0A9P9DDB4_9PLEO</name>
<evidence type="ECO:0008006" key="4">
    <source>
        <dbReference type="Google" id="ProtNLM"/>
    </source>
</evidence>
<dbReference type="PANTHER" id="PTHR42060:SF1">
    <property type="entry name" value="NHL REPEAT-CONTAINING PROTEIN"/>
    <property type="match status" value="1"/>
</dbReference>
<dbReference type="EMBL" id="JAGMWT010000014">
    <property type="protein sequence ID" value="KAH7117163.1"/>
    <property type="molecule type" value="Genomic_DNA"/>
</dbReference>
<keyword evidence="3" id="KW-1185">Reference proteome</keyword>
<dbReference type="SUPFAM" id="SSF63829">
    <property type="entry name" value="Calcium-dependent phosphotriesterase"/>
    <property type="match status" value="1"/>
</dbReference>
<sequence length="355" mass="37535">MRLSLVLALFSSATSAAPLKPGTKLPLPSRAVYQFPNPSWIENIAVRSNGDLLLTMLTTPELYQLRGVQGPSPRAELIHGFPSITGLTGIAETTQDTFIVAGGNSSGPGVGIPGTSSVWEVKLRGRRPEVVKIVDIPEAVFLNGVVTNPLNKNEVLIADSSLGKVFKVNIKEKNHQVAAEVPEMAPPANAPIPLGINGVHIQDGFLYWTNTILSKLFRIRINKNGIVTTGAEVETVATLTSLLDDFALDRLGTSWVTTNGNNTVLAISPNGKNVVVEGSLSELTVAGATAAAFGRTPKDSDILYVVTSGALAVPVNGTITEGGKIVAINTKGFAQVVGEEEKNILCRSRSCHLRS</sequence>
<protein>
    <recommendedName>
        <fullName evidence="4">SMP-30/Gluconolactonase/LRE-like region domain-containing protein</fullName>
    </recommendedName>
</protein>
<dbReference type="OrthoDB" id="9977941at2759"/>
<keyword evidence="1" id="KW-0732">Signal</keyword>
<organism evidence="2 3">
    <name type="scientific">Dendryphion nanum</name>
    <dbReference type="NCBI Taxonomy" id="256645"/>
    <lineage>
        <taxon>Eukaryota</taxon>
        <taxon>Fungi</taxon>
        <taxon>Dikarya</taxon>
        <taxon>Ascomycota</taxon>
        <taxon>Pezizomycotina</taxon>
        <taxon>Dothideomycetes</taxon>
        <taxon>Pleosporomycetidae</taxon>
        <taxon>Pleosporales</taxon>
        <taxon>Torulaceae</taxon>
        <taxon>Dendryphion</taxon>
    </lineage>
</organism>
<dbReference type="Proteomes" id="UP000700596">
    <property type="component" value="Unassembled WGS sequence"/>
</dbReference>
<dbReference type="PANTHER" id="PTHR42060">
    <property type="entry name" value="NHL REPEAT-CONTAINING PROTEIN-RELATED"/>
    <property type="match status" value="1"/>
</dbReference>
<feature type="chain" id="PRO_5040486301" description="SMP-30/Gluconolactonase/LRE-like region domain-containing protein" evidence="1">
    <location>
        <begin position="17"/>
        <end position="355"/>
    </location>
</feature>
<gene>
    <name evidence="2" type="ORF">B0J11DRAFT_538468</name>
</gene>
<dbReference type="Gene3D" id="2.120.10.30">
    <property type="entry name" value="TolB, C-terminal domain"/>
    <property type="match status" value="1"/>
</dbReference>
<evidence type="ECO:0000313" key="3">
    <source>
        <dbReference type="Proteomes" id="UP000700596"/>
    </source>
</evidence>
<feature type="signal peptide" evidence="1">
    <location>
        <begin position="1"/>
        <end position="16"/>
    </location>
</feature>
<dbReference type="InterPro" id="IPR011042">
    <property type="entry name" value="6-blade_b-propeller_TolB-like"/>
</dbReference>
<dbReference type="AlphaFoldDB" id="A0A9P9DDB4"/>
<reference evidence="2" key="1">
    <citation type="journal article" date="2021" name="Nat. Commun.">
        <title>Genetic determinants of endophytism in the Arabidopsis root mycobiome.</title>
        <authorList>
            <person name="Mesny F."/>
            <person name="Miyauchi S."/>
            <person name="Thiergart T."/>
            <person name="Pickel B."/>
            <person name="Atanasova L."/>
            <person name="Karlsson M."/>
            <person name="Huettel B."/>
            <person name="Barry K.W."/>
            <person name="Haridas S."/>
            <person name="Chen C."/>
            <person name="Bauer D."/>
            <person name="Andreopoulos W."/>
            <person name="Pangilinan J."/>
            <person name="LaButti K."/>
            <person name="Riley R."/>
            <person name="Lipzen A."/>
            <person name="Clum A."/>
            <person name="Drula E."/>
            <person name="Henrissat B."/>
            <person name="Kohler A."/>
            <person name="Grigoriev I.V."/>
            <person name="Martin F.M."/>
            <person name="Hacquard S."/>
        </authorList>
    </citation>
    <scope>NUCLEOTIDE SEQUENCE</scope>
    <source>
        <strain evidence="2">MPI-CAGE-CH-0243</strain>
    </source>
</reference>
<evidence type="ECO:0000256" key="1">
    <source>
        <dbReference type="SAM" id="SignalP"/>
    </source>
</evidence>
<proteinExistence type="predicted"/>
<dbReference type="InterPro" id="IPR052998">
    <property type="entry name" value="Hetero-Diels-Alderase-like"/>
</dbReference>